<evidence type="ECO:0000313" key="2">
    <source>
        <dbReference type="EMBL" id="BDX07674.1"/>
    </source>
</evidence>
<name>A0AA48HLY8_9ALTE</name>
<dbReference type="GO" id="GO:0008146">
    <property type="term" value="F:sulfotransferase activity"/>
    <property type="evidence" value="ECO:0007669"/>
    <property type="project" value="InterPro"/>
</dbReference>
<evidence type="ECO:0000256" key="1">
    <source>
        <dbReference type="ARBA" id="ARBA00022679"/>
    </source>
</evidence>
<sequence>MENAQALDLVLIVGAQKSGTSSLFDYLSAHEQALGSVMKQTFYFMSPEFYKMNKSKVPKAYSENVDDFLSLFPERTSNVRVLVESTPDYLHFPDTIKRIKSISKYFRNVFIIGVLRHPVDRFISWHRFAIQQGTLRSTITLKEYLQLNRPISTTFTDTDACFFAKESGEYSKFLSLYTEAFGRNLKIYSFDQLKSKPQETMNDLCRFIGITPEFYEGFQFNVSNKTVKVRSRLLHMLYMYARRAYILLMKTPFKKLLGPTRNTFAKLYHRVNEVDYDGEVNSTDFNDTEELLLKFYSKDIEYCNFNYQFDWKARGSVK</sequence>
<dbReference type="Gene3D" id="3.40.50.300">
    <property type="entry name" value="P-loop containing nucleotide triphosphate hydrolases"/>
    <property type="match status" value="1"/>
</dbReference>
<dbReference type="InterPro" id="IPR037359">
    <property type="entry name" value="NST/OST"/>
</dbReference>
<proteinExistence type="predicted"/>
<dbReference type="RefSeq" id="WP_338293750.1">
    <property type="nucleotide sequence ID" value="NZ_AP027272.1"/>
</dbReference>
<reference evidence="2" key="1">
    <citation type="submission" date="2023-01" db="EMBL/GenBank/DDBJ databases">
        <title>Complete genome sequence of Planctobacterium marinum strain Dej080120_11.</title>
        <authorList>
            <person name="Ueki S."/>
            <person name="Maruyama F."/>
        </authorList>
    </citation>
    <scope>NUCLEOTIDE SEQUENCE</scope>
    <source>
        <strain evidence="2">Dej080120_11</strain>
    </source>
</reference>
<evidence type="ECO:0000313" key="3">
    <source>
        <dbReference type="Proteomes" id="UP001333710"/>
    </source>
</evidence>
<dbReference type="Proteomes" id="UP001333710">
    <property type="component" value="Chromosome"/>
</dbReference>
<organism evidence="2 3">
    <name type="scientific">Planctobacterium marinum</name>
    <dbReference type="NCBI Taxonomy" id="1631968"/>
    <lineage>
        <taxon>Bacteria</taxon>
        <taxon>Pseudomonadati</taxon>
        <taxon>Pseudomonadota</taxon>
        <taxon>Gammaproteobacteria</taxon>
        <taxon>Alteromonadales</taxon>
        <taxon>Alteromonadaceae</taxon>
        <taxon>Planctobacterium</taxon>
    </lineage>
</organism>
<keyword evidence="3" id="KW-1185">Reference proteome</keyword>
<dbReference type="AlphaFoldDB" id="A0AA48HLY8"/>
<dbReference type="KEGG" id="pmaw:MACH26_31950"/>
<dbReference type="Pfam" id="PF13469">
    <property type="entry name" value="Sulfotransfer_3"/>
    <property type="match status" value="1"/>
</dbReference>
<dbReference type="PANTHER" id="PTHR10605:SF56">
    <property type="entry name" value="BIFUNCTIONAL HEPARAN SULFATE N-DEACETYLASE_N-SULFOTRANSFERASE"/>
    <property type="match status" value="1"/>
</dbReference>
<dbReference type="InterPro" id="IPR027417">
    <property type="entry name" value="P-loop_NTPase"/>
</dbReference>
<dbReference type="PANTHER" id="PTHR10605">
    <property type="entry name" value="HEPARAN SULFATE SULFOTRANSFERASE"/>
    <property type="match status" value="1"/>
</dbReference>
<keyword evidence="1" id="KW-0808">Transferase</keyword>
<evidence type="ECO:0008006" key="4">
    <source>
        <dbReference type="Google" id="ProtNLM"/>
    </source>
</evidence>
<dbReference type="SUPFAM" id="SSF52540">
    <property type="entry name" value="P-loop containing nucleoside triphosphate hydrolases"/>
    <property type="match status" value="1"/>
</dbReference>
<protein>
    <recommendedName>
        <fullName evidence="4">Sulfotransferase domain-containing protein</fullName>
    </recommendedName>
</protein>
<dbReference type="EMBL" id="AP027272">
    <property type="protein sequence ID" value="BDX07674.1"/>
    <property type="molecule type" value="Genomic_DNA"/>
</dbReference>
<gene>
    <name evidence="2" type="ORF">MACH26_31950</name>
</gene>
<accession>A0AA48HLY8</accession>